<keyword evidence="1" id="KW-0472">Membrane</keyword>
<feature type="transmembrane region" description="Helical" evidence="1">
    <location>
        <begin position="123"/>
        <end position="141"/>
    </location>
</feature>
<dbReference type="RefSeq" id="WP_094841276.1">
    <property type="nucleotide sequence ID" value="NZ_NEVS01000004.1"/>
</dbReference>
<feature type="transmembrane region" description="Helical" evidence="1">
    <location>
        <begin position="214"/>
        <end position="231"/>
    </location>
</feature>
<dbReference type="OrthoDB" id="5125627at2"/>
<evidence type="ECO:0000256" key="1">
    <source>
        <dbReference type="SAM" id="Phobius"/>
    </source>
</evidence>
<dbReference type="PANTHER" id="PTHR37314:SF5">
    <property type="entry name" value="SLR0142 PROTEIN"/>
    <property type="match status" value="1"/>
</dbReference>
<feature type="transmembrane region" description="Helical" evidence="1">
    <location>
        <begin position="64"/>
        <end position="84"/>
    </location>
</feature>
<dbReference type="Pfam" id="PF06912">
    <property type="entry name" value="DUF1275"/>
    <property type="match status" value="1"/>
</dbReference>
<feature type="transmembrane region" description="Helical" evidence="1">
    <location>
        <begin position="96"/>
        <end position="117"/>
    </location>
</feature>
<feature type="transmembrane region" description="Helical" evidence="1">
    <location>
        <begin position="191"/>
        <end position="208"/>
    </location>
</feature>
<evidence type="ECO:0000313" key="2">
    <source>
        <dbReference type="EMBL" id="OZI59854.1"/>
    </source>
</evidence>
<dbReference type="PANTHER" id="PTHR37314">
    <property type="entry name" value="SLR0142 PROTEIN"/>
    <property type="match status" value="1"/>
</dbReference>
<organism evidence="2 3">
    <name type="scientific">Bordetella genomosp. 11</name>
    <dbReference type="NCBI Taxonomy" id="1416808"/>
    <lineage>
        <taxon>Bacteria</taxon>
        <taxon>Pseudomonadati</taxon>
        <taxon>Pseudomonadota</taxon>
        <taxon>Betaproteobacteria</taxon>
        <taxon>Burkholderiales</taxon>
        <taxon>Alcaligenaceae</taxon>
        <taxon>Bordetella</taxon>
    </lineage>
</organism>
<evidence type="ECO:0000313" key="3">
    <source>
        <dbReference type="Proteomes" id="UP000215767"/>
    </source>
</evidence>
<dbReference type="InterPro" id="IPR010699">
    <property type="entry name" value="DUF1275"/>
</dbReference>
<sequence>MASTSQAPRTSQSAAADIPGWLLSFAAGYVDVVGFAALFGLFTAHVTGNFIMIGVQLIGASEGLLTKLLALPTFVLAVGCTRLLETALRRRELPVIAVLFFLEGALLAAFMVAGLVASPMSDPSAPLVVLCGLLGVAAMGVQNAMSRTILSDAGPTTIMTGNTTQIVIDAVDLPRATPEARAAIRRRMGKMLPAVIGFALGAIIGAFAFKLGSFWSVLLPTVLLLGLAVRLRRETQPS</sequence>
<keyword evidence="3" id="KW-1185">Reference proteome</keyword>
<reference evidence="3" key="1">
    <citation type="submission" date="2017-05" db="EMBL/GenBank/DDBJ databases">
        <title>Complete and WGS of Bordetella genogroups.</title>
        <authorList>
            <person name="Spilker T."/>
            <person name="Lipuma J."/>
        </authorList>
    </citation>
    <scope>NUCLEOTIDE SEQUENCE [LARGE SCALE GENOMIC DNA]</scope>
    <source>
        <strain evidence="3">AU8856</strain>
    </source>
</reference>
<dbReference type="Proteomes" id="UP000215767">
    <property type="component" value="Unassembled WGS sequence"/>
</dbReference>
<gene>
    <name evidence="2" type="ORF">CAL28_10195</name>
</gene>
<accession>A0A261UD56</accession>
<dbReference type="EMBL" id="NEVS01000004">
    <property type="protein sequence ID" value="OZI59854.1"/>
    <property type="molecule type" value="Genomic_DNA"/>
</dbReference>
<keyword evidence="1" id="KW-1133">Transmembrane helix</keyword>
<keyword evidence="1" id="KW-0812">Transmembrane</keyword>
<name>A0A261UD56_9BORD</name>
<proteinExistence type="predicted"/>
<feature type="transmembrane region" description="Helical" evidence="1">
    <location>
        <begin position="21"/>
        <end position="44"/>
    </location>
</feature>
<dbReference type="AlphaFoldDB" id="A0A261UD56"/>
<protein>
    <submittedName>
        <fullName evidence="2">DUF1275 family protein</fullName>
    </submittedName>
</protein>
<comment type="caution">
    <text evidence="2">The sequence shown here is derived from an EMBL/GenBank/DDBJ whole genome shotgun (WGS) entry which is preliminary data.</text>
</comment>